<dbReference type="InterPro" id="IPR043129">
    <property type="entry name" value="ATPase_NBD"/>
</dbReference>
<dbReference type="GO" id="GO:0006083">
    <property type="term" value="P:acetate metabolic process"/>
    <property type="evidence" value="ECO:0007669"/>
    <property type="project" value="TreeGrafter"/>
</dbReference>
<comment type="cofactor">
    <cofactor evidence="9">
        <name>Mg(2+)</name>
        <dbReference type="ChEBI" id="CHEBI:18420"/>
    </cofactor>
    <cofactor evidence="9">
        <name>Mn(2+)</name>
        <dbReference type="ChEBI" id="CHEBI:29035"/>
    </cofactor>
    <text evidence="9">Mg(2+). Can also accept Mn(2+).</text>
</comment>
<accession>B8IB57</accession>
<feature type="binding site" evidence="9">
    <location>
        <position position="16"/>
    </location>
    <ligand>
        <name>ATP</name>
        <dbReference type="ChEBI" id="CHEBI:30616"/>
    </ligand>
</feature>
<evidence type="ECO:0000256" key="1">
    <source>
        <dbReference type="ARBA" id="ARBA00008748"/>
    </source>
</evidence>
<feature type="site" description="Transition state stabilizer" evidence="9">
    <location>
        <position position="235"/>
    </location>
</feature>
<dbReference type="GO" id="GO:0008776">
    <property type="term" value="F:acetate kinase activity"/>
    <property type="evidence" value="ECO:0007669"/>
    <property type="project" value="UniProtKB-UniRule"/>
</dbReference>
<feature type="binding site" evidence="9">
    <location>
        <position position="373"/>
    </location>
    <ligand>
        <name>Mg(2+)</name>
        <dbReference type="ChEBI" id="CHEBI:18420"/>
    </ligand>
</feature>
<keyword evidence="7 9" id="KW-0067">ATP-binding</keyword>
<sequence>MSDAILAINAGSSSLKFALYAAGSLALLCRGGVSGLGGPVAVEASGPVPLATGAPPPAGSNHATAIAWLLDAVRRMPDLVLRAAGHRVVHGGRDYAAPVLIDGAVLDALERLVPLAPAHQPHNLAAIRAVAAAWPNLPQVACFDTAFHRTQPRLAQLFPIPRALTDAGILRYGFHGLSYQHVAETLPEVAGERAEGRVIVAHLGHGASLCAMRARRSIASTMGFTALDGLMMGTRSGAVDPGLVLHLIRERGLDPAAVADLLNNRSGLLGVSELSDDVRVLQESGDPRAAEALDLFAYRAVREAGSLMAALGGLDLIVFTAGIGEHAPRVRAAIAAGLSFAGVELDEERNAAGRGRISRDGSPVAVYVVPANEELPIARAAARLVLGAG</sequence>
<dbReference type="PANTHER" id="PTHR21060:SF21">
    <property type="entry name" value="ACETATE KINASE"/>
    <property type="match status" value="1"/>
</dbReference>
<evidence type="ECO:0000256" key="7">
    <source>
        <dbReference type="ARBA" id="ARBA00022840"/>
    </source>
</evidence>
<feature type="binding site" evidence="9">
    <location>
        <begin position="202"/>
        <end position="206"/>
    </location>
    <ligand>
        <name>ATP</name>
        <dbReference type="ChEBI" id="CHEBI:30616"/>
    </ligand>
</feature>
<feature type="binding site" evidence="9">
    <location>
        <begin position="277"/>
        <end position="279"/>
    </location>
    <ligand>
        <name>ATP</name>
        <dbReference type="ChEBI" id="CHEBI:30616"/>
    </ligand>
</feature>
<evidence type="ECO:0000256" key="6">
    <source>
        <dbReference type="ARBA" id="ARBA00022777"/>
    </source>
</evidence>
<keyword evidence="3 9" id="KW-0808">Transferase</keyword>
<proteinExistence type="inferred from homology"/>
<dbReference type="eggNOG" id="COG0282">
    <property type="taxonomic scope" value="Bacteria"/>
</dbReference>
<feature type="site" description="Transition state stabilizer" evidence="9">
    <location>
        <position position="175"/>
    </location>
</feature>
<comment type="subunit">
    <text evidence="9">Homodimer.</text>
</comment>
<protein>
    <recommendedName>
        <fullName evidence="9">Acetate kinase</fullName>
        <ecNumber evidence="9">2.7.2.1</ecNumber>
    </recommendedName>
    <alternativeName>
        <fullName evidence="9">Acetokinase</fullName>
    </alternativeName>
</protein>
<keyword evidence="12" id="KW-1185">Reference proteome</keyword>
<comment type="function">
    <text evidence="9">Catalyzes the formation of acetyl phosphate from acetate and ATP. Can also catalyze the reverse reaction.</text>
</comment>
<dbReference type="SUPFAM" id="SSF53067">
    <property type="entry name" value="Actin-like ATPase domain"/>
    <property type="match status" value="2"/>
</dbReference>
<evidence type="ECO:0000256" key="2">
    <source>
        <dbReference type="ARBA" id="ARBA00022490"/>
    </source>
</evidence>
<evidence type="ECO:0000256" key="9">
    <source>
        <dbReference type="HAMAP-Rule" id="MF_00020"/>
    </source>
</evidence>
<dbReference type="EC" id="2.7.2.1" evidence="9"/>
<comment type="pathway">
    <text evidence="9">Metabolic intermediate biosynthesis; acetyl-CoA biosynthesis; acetyl-CoA from acetate: step 1/2.</text>
</comment>
<keyword evidence="8 9" id="KW-0460">Magnesium</keyword>
<dbReference type="Gene3D" id="3.30.420.40">
    <property type="match status" value="2"/>
</dbReference>
<dbReference type="GO" id="GO:0005524">
    <property type="term" value="F:ATP binding"/>
    <property type="evidence" value="ECO:0007669"/>
    <property type="project" value="UniProtKB-KW"/>
</dbReference>
<dbReference type="GO" id="GO:0000287">
    <property type="term" value="F:magnesium ion binding"/>
    <property type="evidence" value="ECO:0007669"/>
    <property type="project" value="UniProtKB-UniRule"/>
</dbReference>
<gene>
    <name evidence="9" type="primary">ackA</name>
    <name evidence="11" type="ordered locus">Mnod_0408</name>
</gene>
<dbReference type="GO" id="GO:0006085">
    <property type="term" value="P:acetyl-CoA biosynthetic process"/>
    <property type="evidence" value="ECO:0007669"/>
    <property type="project" value="UniProtKB-UniRule"/>
</dbReference>
<feature type="binding site" evidence="9">
    <location>
        <position position="87"/>
    </location>
    <ligand>
        <name>substrate</name>
    </ligand>
</feature>
<dbReference type="OrthoDB" id="9802453at2"/>
<evidence type="ECO:0000256" key="3">
    <source>
        <dbReference type="ARBA" id="ARBA00022679"/>
    </source>
</evidence>
<feature type="binding site" evidence="9">
    <location>
        <position position="9"/>
    </location>
    <ligand>
        <name>Mg(2+)</name>
        <dbReference type="ChEBI" id="CHEBI:18420"/>
    </ligand>
</feature>
<evidence type="ECO:0000256" key="5">
    <source>
        <dbReference type="ARBA" id="ARBA00022741"/>
    </source>
</evidence>
<evidence type="ECO:0000256" key="10">
    <source>
        <dbReference type="RuleBase" id="RU003835"/>
    </source>
</evidence>
<dbReference type="KEGG" id="mno:Mnod_0408"/>
<evidence type="ECO:0000313" key="11">
    <source>
        <dbReference type="EMBL" id="ACL55450.1"/>
    </source>
</evidence>
<organism evidence="11 12">
    <name type="scientific">Methylobacterium nodulans (strain LMG 21967 / CNCM I-2342 / ORS 2060)</name>
    <dbReference type="NCBI Taxonomy" id="460265"/>
    <lineage>
        <taxon>Bacteria</taxon>
        <taxon>Pseudomonadati</taxon>
        <taxon>Pseudomonadota</taxon>
        <taxon>Alphaproteobacteria</taxon>
        <taxon>Hyphomicrobiales</taxon>
        <taxon>Methylobacteriaceae</taxon>
        <taxon>Methylobacterium</taxon>
    </lineage>
</organism>
<name>B8IB57_METNO</name>
<keyword evidence="2 9" id="KW-0963">Cytoplasm</keyword>
<feature type="active site" description="Proton donor/acceptor" evidence="9">
    <location>
        <position position="144"/>
    </location>
</feature>
<keyword evidence="4 9" id="KW-0479">Metal-binding</keyword>
<dbReference type="HAMAP" id="MF_00020">
    <property type="entry name" value="Acetate_kinase"/>
    <property type="match status" value="1"/>
</dbReference>
<comment type="subcellular location">
    <subcellularLocation>
        <location evidence="9">Cytoplasm</location>
    </subcellularLocation>
</comment>
<dbReference type="PIRSF" id="PIRSF000722">
    <property type="entry name" value="Acetate_prop_kin"/>
    <property type="match status" value="1"/>
</dbReference>
<dbReference type="PANTHER" id="PTHR21060">
    <property type="entry name" value="ACETATE KINASE"/>
    <property type="match status" value="1"/>
</dbReference>
<dbReference type="InterPro" id="IPR000890">
    <property type="entry name" value="Aliphatic_acid_kin_short-chain"/>
</dbReference>
<dbReference type="GO" id="GO:0005829">
    <property type="term" value="C:cytosol"/>
    <property type="evidence" value="ECO:0007669"/>
    <property type="project" value="TreeGrafter"/>
</dbReference>
<dbReference type="AlphaFoldDB" id="B8IB57"/>
<keyword evidence="6 9" id="KW-0418">Kinase</keyword>
<dbReference type="Pfam" id="PF00871">
    <property type="entry name" value="Acetate_kinase"/>
    <property type="match status" value="1"/>
</dbReference>
<dbReference type="EMBL" id="CP001349">
    <property type="protein sequence ID" value="ACL55450.1"/>
    <property type="molecule type" value="Genomic_DNA"/>
</dbReference>
<dbReference type="PRINTS" id="PR00471">
    <property type="entry name" value="ACETATEKNASE"/>
</dbReference>
<feature type="binding site" evidence="9">
    <location>
        <begin position="322"/>
        <end position="326"/>
    </location>
    <ligand>
        <name>ATP</name>
        <dbReference type="ChEBI" id="CHEBI:30616"/>
    </ligand>
</feature>
<dbReference type="InterPro" id="IPR023865">
    <property type="entry name" value="Aliphatic_acid_kinase_CS"/>
</dbReference>
<dbReference type="Proteomes" id="UP000008207">
    <property type="component" value="Chromosome"/>
</dbReference>
<dbReference type="STRING" id="460265.Mnod_0408"/>
<dbReference type="UniPathway" id="UPA00340">
    <property type="reaction ID" value="UER00458"/>
</dbReference>
<keyword evidence="5 9" id="KW-0547">Nucleotide-binding</keyword>
<dbReference type="RefSeq" id="WP_015927161.1">
    <property type="nucleotide sequence ID" value="NC_011894.1"/>
</dbReference>
<comment type="catalytic activity">
    <reaction evidence="9">
        <text>acetate + ATP = acetyl phosphate + ADP</text>
        <dbReference type="Rhea" id="RHEA:11352"/>
        <dbReference type="ChEBI" id="CHEBI:22191"/>
        <dbReference type="ChEBI" id="CHEBI:30089"/>
        <dbReference type="ChEBI" id="CHEBI:30616"/>
        <dbReference type="ChEBI" id="CHEBI:456216"/>
        <dbReference type="EC" id="2.7.2.1"/>
    </reaction>
</comment>
<evidence type="ECO:0000313" key="12">
    <source>
        <dbReference type="Proteomes" id="UP000008207"/>
    </source>
</evidence>
<dbReference type="InterPro" id="IPR004372">
    <property type="entry name" value="Ac/propionate_kinase"/>
</dbReference>
<dbReference type="PROSITE" id="PS01075">
    <property type="entry name" value="ACETATE_KINASE_1"/>
    <property type="match status" value="1"/>
</dbReference>
<reference evidence="11 12" key="1">
    <citation type="submission" date="2009-01" db="EMBL/GenBank/DDBJ databases">
        <title>Complete sequence of chromosome of Methylobacterium nodulans ORS 2060.</title>
        <authorList>
            <consortium name="US DOE Joint Genome Institute"/>
            <person name="Lucas S."/>
            <person name="Copeland A."/>
            <person name="Lapidus A."/>
            <person name="Glavina del Rio T."/>
            <person name="Dalin E."/>
            <person name="Tice H."/>
            <person name="Bruce D."/>
            <person name="Goodwin L."/>
            <person name="Pitluck S."/>
            <person name="Sims D."/>
            <person name="Brettin T."/>
            <person name="Detter J.C."/>
            <person name="Han C."/>
            <person name="Larimer F."/>
            <person name="Land M."/>
            <person name="Hauser L."/>
            <person name="Kyrpides N."/>
            <person name="Ivanova N."/>
            <person name="Marx C.J."/>
            <person name="Richardson P."/>
        </authorList>
    </citation>
    <scope>NUCLEOTIDE SEQUENCE [LARGE SCALE GENOMIC DNA]</scope>
    <source>
        <strain evidence="12">LMG 21967 / CNCM I-2342 / ORS 2060</strain>
    </source>
</reference>
<evidence type="ECO:0000256" key="4">
    <source>
        <dbReference type="ARBA" id="ARBA00022723"/>
    </source>
</evidence>
<evidence type="ECO:0000256" key="8">
    <source>
        <dbReference type="ARBA" id="ARBA00022842"/>
    </source>
</evidence>
<comment type="similarity">
    <text evidence="1 9 10">Belongs to the acetokinase family.</text>
</comment>
<dbReference type="NCBIfam" id="TIGR00016">
    <property type="entry name" value="ackA"/>
    <property type="match status" value="1"/>
</dbReference>
<dbReference type="HOGENOM" id="CLU_020352_0_0_5"/>